<name>D8LTE7_ECTSI</name>
<evidence type="ECO:0000313" key="4">
    <source>
        <dbReference type="EMBL" id="CBN78057.1"/>
    </source>
</evidence>
<feature type="region of interest" description="Disordered" evidence="1">
    <location>
        <begin position="31"/>
        <end position="66"/>
    </location>
</feature>
<dbReference type="EMBL" id="FN649056">
    <property type="protein sequence ID" value="CBN78057.1"/>
    <property type="molecule type" value="Genomic_DNA"/>
</dbReference>
<sequence length="218" mass="23930">MVRAFLSFAALLAVSTECLAFMGPSTASVRALGSTQGPSGSTSAVSRQPSRGMLSMASKKDEEAARQLSNMARAARKVGPNDRVVELRKPMGLVLEEDERGNVYIVEIVPGSNASRKKQINVGDKITFVSATFGEEIWSAQGVGLSRVQSAIRIRSGPTVKLVLETSKEAEKKMARDSARLKRLQDAKETEEDKRDRLLRELSDDTKVQKKKPWYGLF</sequence>
<evidence type="ECO:0000256" key="2">
    <source>
        <dbReference type="SAM" id="SignalP"/>
    </source>
</evidence>
<dbReference type="Gene3D" id="2.30.42.10">
    <property type="match status" value="1"/>
</dbReference>
<dbReference type="STRING" id="2880.D8LTE7"/>
<keyword evidence="5" id="KW-1185">Reference proteome</keyword>
<feature type="compositionally biased region" description="Polar residues" evidence="1">
    <location>
        <begin position="31"/>
        <end position="49"/>
    </location>
</feature>
<evidence type="ECO:0000259" key="3">
    <source>
        <dbReference type="PROSITE" id="PS50106"/>
    </source>
</evidence>
<protein>
    <recommendedName>
        <fullName evidence="3">PDZ domain-containing protein</fullName>
    </recommendedName>
</protein>
<dbReference type="PANTHER" id="PTHR47661:SF2">
    <property type="entry name" value="PHOSPHOGLUCAN PHOSPHATASE LSF1, CHLOROPLASTIC"/>
    <property type="match status" value="1"/>
</dbReference>
<evidence type="ECO:0000313" key="5">
    <source>
        <dbReference type="Proteomes" id="UP000002630"/>
    </source>
</evidence>
<accession>D8LTE7</accession>
<dbReference type="EMBL" id="FN649740">
    <property type="protein sequence ID" value="CBN78057.1"/>
    <property type="molecule type" value="Genomic_DNA"/>
</dbReference>
<dbReference type="AlphaFoldDB" id="D8LTE7"/>
<evidence type="ECO:0000256" key="1">
    <source>
        <dbReference type="SAM" id="MobiDB-lite"/>
    </source>
</evidence>
<proteinExistence type="predicted"/>
<organism evidence="4 5">
    <name type="scientific">Ectocarpus siliculosus</name>
    <name type="common">Brown alga</name>
    <name type="synonym">Conferva siliculosa</name>
    <dbReference type="NCBI Taxonomy" id="2880"/>
    <lineage>
        <taxon>Eukaryota</taxon>
        <taxon>Sar</taxon>
        <taxon>Stramenopiles</taxon>
        <taxon>Ochrophyta</taxon>
        <taxon>PX clade</taxon>
        <taxon>Phaeophyceae</taxon>
        <taxon>Ectocarpales</taxon>
        <taxon>Ectocarpaceae</taxon>
        <taxon>Ectocarpus</taxon>
    </lineage>
</organism>
<dbReference type="OMA" id="MWSTRGV"/>
<feature type="signal peptide" evidence="2">
    <location>
        <begin position="1"/>
        <end position="20"/>
    </location>
</feature>
<dbReference type="PROSITE" id="PS50106">
    <property type="entry name" value="PDZ"/>
    <property type="match status" value="1"/>
</dbReference>
<feature type="chain" id="PRO_5003117558" description="PDZ domain-containing protein" evidence="2">
    <location>
        <begin position="21"/>
        <end position="218"/>
    </location>
</feature>
<gene>
    <name evidence="4" type="ORF">Esi_0082_0088</name>
</gene>
<feature type="domain" description="PDZ" evidence="3">
    <location>
        <begin position="91"/>
        <end position="153"/>
    </location>
</feature>
<feature type="region of interest" description="Disordered" evidence="1">
    <location>
        <begin position="174"/>
        <end position="195"/>
    </location>
</feature>
<dbReference type="OrthoDB" id="439127at2759"/>
<dbReference type="eggNOG" id="ENOG502S6FC">
    <property type="taxonomic scope" value="Eukaryota"/>
</dbReference>
<dbReference type="SUPFAM" id="SSF50156">
    <property type="entry name" value="PDZ domain-like"/>
    <property type="match status" value="1"/>
</dbReference>
<keyword evidence="2" id="KW-0732">Signal</keyword>
<dbReference type="InParanoid" id="D8LTE7"/>
<dbReference type="InterPro" id="IPR036034">
    <property type="entry name" value="PDZ_sf"/>
</dbReference>
<dbReference type="Proteomes" id="UP000002630">
    <property type="component" value="Linkage Group LG15"/>
</dbReference>
<dbReference type="InterPro" id="IPR001478">
    <property type="entry name" value="PDZ"/>
</dbReference>
<dbReference type="PANTHER" id="PTHR47661">
    <property type="entry name" value="PHOSPHOGLUCAN PHOSPHATASE LSF1, CHLOROPLASTIC"/>
    <property type="match status" value="1"/>
</dbReference>
<reference evidence="4 5" key="1">
    <citation type="journal article" date="2010" name="Nature">
        <title>The Ectocarpus genome and the independent evolution of multicellularity in brown algae.</title>
        <authorList>
            <person name="Cock J.M."/>
            <person name="Sterck L."/>
            <person name="Rouze P."/>
            <person name="Scornet D."/>
            <person name="Allen A.E."/>
            <person name="Amoutzias G."/>
            <person name="Anthouard V."/>
            <person name="Artiguenave F."/>
            <person name="Aury J.M."/>
            <person name="Badger J.H."/>
            <person name="Beszteri B."/>
            <person name="Billiau K."/>
            <person name="Bonnet E."/>
            <person name="Bothwell J.H."/>
            <person name="Bowler C."/>
            <person name="Boyen C."/>
            <person name="Brownlee C."/>
            <person name="Carrano C.J."/>
            <person name="Charrier B."/>
            <person name="Cho G.Y."/>
            <person name="Coelho S.M."/>
            <person name="Collen J."/>
            <person name="Corre E."/>
            <person name="Da Silva C."/>
            <person name="Delage L."/>
            <person name="Delaroque N."/>
            <person name="Dittami S.M."/>
            <person name="Doulbeau S."/>
            <person name="Elias M."/>
            <person name="Farnham G."/>
            <person name="Gachon C.M."/>
            <person name="Gschloessl B."/>
            <person name="Heesch S."/>
            <person name="Jabbari K."/>
            <person name="Jubin C."/>
            <person name="Kawai H."/>
            <person name="Kimura K."/>
            <person name="Kloareg B."/>
            <person name="Kupper F.C."/>
            <person name="Lang D."/>
            <person name="Le Bail A."/>
            <person name="Leblanc C."/>
            <person name="Lerouge P."/>
            <person name="Lohr M."/>
            <person name="Lopez P.J."/>
            <person name="Martens C."/>
            <person name="Maumus F."/>
            <person name="Michel G."/>
            <person name="Miranda-Saavedra D."/>
            <person name="Morales J."/>
            <person name="Moreau H."/>
            <person name="Motomura T."/>
            <person name="Nagasato C."/>
            <person name="Napoli C.A."/>
            <person name="Nelson D.R."/>
            <person name="Nyvall-Collen P."/>
            <person name="Peters A.F."/>
            <person name="Pommier C."/>
            <person name="Potin P."/>
            <person name="Poulain J."/>
            <person name="Quesneville H."/>
            <person name="Read B."/>
            <person name="Rensing S.A."/>
            <person name="Ritter A."/>
            <person name="Rousvoal S."/>
            <person name="Samanta M."/>
            <person name="Samson G."/>
            <person name="Schroeder D.C."/>
            <person name="Segurens B."/>
            <person name="Strittmatter M."/>
            <person name="Tonon T."/>
            <person name="Tregear J.W."/>
            <person name="Valentin K."/>
            <person name="von Dassow P."/>
            <person name="Yamagishi T."/>
            <person name="Van de Peer Y."/>
            <person name="Wincker P."/>
        </authorList>
    </citation>
    <scope>NUCLEOTIDE SEQUENCE [LARGE SCALE GENOMIC DNA]</scope>
    <source>
        <strain evidence="5">Ec32 / CCAP1310/4</strain>
    </source>
</reference>